<name>A0AAD1WMI5_PELCU</name>
<organism evidence="1 2">
    <name type="scientific">Pelobates cultripes</name>
    <name type="common">Western spadefoot toad</name>
    <dbReference type="NCBI Taxonomy" id="61616"/>
    <lineage>
        <taxon>Eukaryota</taxon>
        <taxon>Metazoa</taxon>
        <taxon>Chordata</taxon>
        <taxon>Craniata</taxon>
        <taxon>Vertebrata</taxon>
        <taxon>Euteleostomi</taxon>
        <taxon>Amphibia</taxon>
        <taxon>Batrachia</taxon>
        <taxon>Anura</taxon>
        <taxon>Pelobatoidea</taxon>
        <taxon>Pelobatidae</taxon>
        <taxon>Pelobates</taxon>
    </lineage>
</organism>
<accession>A0AAD1WMI5</accession>
<sequence>MKRQVGLPSKGNRYRIRRDSTRSKGNIVTNMRYIKAEVSEIGETESRDVSRSKEIERWNTLRAGRGQSGNIVTEYEETSRTKEIERWNTNILKMQAGNIVTEYEETSRGQREI</sequence>
<reference evidence="1" key="1">
    <citation type="submission" date="2022-03" db="EMBL/GenBank/DDBJ databases">
        <authorList>
            <person name="Alioto T."/>
            <person name="Alioto T."/>
            <person name="Gomez Garrido J."/>
        </authorList>
    </citation>
    <scope>NUCLEOTIDE SEQUENCE</scope>
</reference>
<gene>
    <name evidence="1" type="ORF">PECUL_23A007377</name>
</gene>
<evidence type="ECO:0000313" key="1">
    <source>
        <dbReference type="EMBL" id="CAH2313937.1"/>
    </source>
</evidence>
<keyword evidence="2" id="KW-1185">Reference proteome</keyword>
<proteinExistence type="predicted"/>
<dbReference type="AlphaFoldDB" id="A0AAD1WMI5"/>
<dbReference type="EMBL" id="OW240920">
    <property type="protein sequence ID" value="CAH2313937.1"/>
    <property type="molecule type" value="Genomic_DNA"/>
</dbReference>
<evidence type="ECO:0000313" key="2">
    <source>
        <dbReference type="Proteomes" id="UP001295444"/>
    </source>
</evidence>
<dbReference type="Proteomes" id="UP001295444">
    <property type="component" value="Chromosome 09"/>
</dbReference>
<protein>
    <submittedName>
        <fullName evidence="1">Uncharacterized protein</fullName>
    </submittedName>
</protein>